<evidence type="ECO:0000256" key="1">
    <source>
        <dbReference type="ARBA" id="ARBA00004651"/>
    </source>
</evidence>
<feature type="transmembrane region" description="Helical" evidence="6">
    <location>
        <begin position="86"/>
        <end position="106"/>
    </location>
</feature>
<gene>
    <name evidence="7" type="ORF">H9736_05410</name>
</gene>
<name>A0A9D2B820_9FIRM</name>
<evidence type="ECO:0000256" key="4">
    <source>
        <dbReference type="ARBA" id="ARBA00022989"/>
    </source>
</evidence>
<keyword evidence="3 6" id="KW-0812">Transmembrane</keyword>
<proteinExistence type="predicted"/>
<dbReference type="GO" id="GO:0005886">
    <property type="term" value="C:plasma membrane"/>
    <property type="evidence" value="ECO:0007669"/>
    <property type="project" value="UniProtKB-SubCell"/>
</dbReference>
<reference evidence="7" key="1">
    <citation type="journal article" date="2021" name="PeerJ">
        <title>Extensive microbial diversity within the chicken gut microbiome revealed by metagenomics and culture.</title>
        <authorList>
            <person name="Gilroy R."/>
            <person name="Ravi A."/>
            <person name="Getino M."/>
            <person name="Pursley I."/>
            <person name="Horton D.L."/>
            <person name="Alikhan N.F."/>
            <person name="Baker D."/>
            <person name="Gharbi K."/>
            <person name="Hall N."/>
            <person name="Watson M."/>
            <person name="Adriaenssens E.M."/>
            <person name="Foster-Nyarko E."/>
            <person name="Jarju S."/>
            <person name="Secka A."/>
            <person name="Antonio M."/>
            <person name="Oren A."/>
            <person name="Chaudhuri R.R."/>
            <person name="La Ragione R."/>
            <person name="Hildebrand F."/>
            <person name="Pallen M.J."/>
        </authorList>
    </citation>
    <scope>NUCLEOTIDE SEQUENCE</scope>
    <source>
        <strain evidence="7">CHK188-5543</strain>
    </source>
</reference>
<protein>
    <submittedName>
        <fullName evidence="7">Oligosaccharide flippase family protein</fullName>
    </submittedName>
</protein>
<keyword evidence="5 6" id="KW-0472">Membrane</keyword>
<dbReference type="Proteomes" id="UP000886800">
    <property type="component" value="Unassembled WGS sequence"/>
</dbReference>
<feature type="transmembrane region" description="Helical" evidence="6">
    <location>
        <begin position="182"/>
        <end position="202"/>
    </location>
</feature>
<feature type="transmembrane region" description="Helical" evidence="6">
    <location>
        <begin position="467"/>
        <end position="487"/>
    </location>
</feature>
<keyword evidence="2" id="KW-1003">Cell membrane</keyword>
<dbReference type="PANTHER" id="PTHR30250">
    <property type="entry name" value="PST FAMILY PREDICTED COLANIC ACID TRANSPORTER"/>
    <property type="match status" value="1"/>
</dbReference>
<organism evidence="7 8">
    <name type="scientific">Candidatus Anaerotruncus excrementipullorum</name>
    <dbReference type="NCBI Taxonomy" id="2838465"/>
    <lineage>
        <taxon>Bacteria</taxon>
        <taxon>Bacillati</taxon>
        <taxon>Bacillota</taxon>
        <taxon>Clostridia</taxon>
        <taxon>Eubacteriales</taxon>
        <taxon>Oscillospiraceae</taxon>
        <taxon>Anaerotruncus</taxon>
    </lineage>
</organism>
<dbReference type="InterPro" id="IPR002797">
    <property type="entry name" value="Polysacc_synth"/>
</dbReference>
<feature type="transmembrane region" description="Helical" evidence="6">
    <location>
        <begin position="158"/>
        <end position="176"/>
    </location>
</feature>
<feature type="transmembrane region" description="Helical" evidence="6">
    <location>
        <begin position="126"/>
        <end position="146"/>
    </location>
</feature>
<dbReference type="AlphaFoldDB" id="A0A9D2B820"/>
<comment type="subcellular location">
    <subcellularLocation>
        <location evidence="1">Cell membrane</location>
        <topology evidence="1">Multi-pass membrane protein</topology>
    </subcellularLocation>
</comment>
<evidence type="ECO:0000313" key="8">
    <source>
        <dbReference type="Proteomes" id="UP000886800"/>
    </source>
</evidence>
<evidence type="ECO:0000256" key="5">
    <source>
        <dbReference type="ARBA" id="ARBA00023136"/>
    </source>
</evidence>
<evidence type="ECO:0000313" key="7">
    <source>
        <dbReference type="EMBL" id="HIX65669.1"/>
    </source>
</evidence>
<feature type="transmembrane region" description="Helical" evidence="6">
    <location>
        <begin position="354"/>
        <end position="372"/>
    </location>
</feature>
<feature type="transmembrane region" description="Helical" evidence="6">
    <location>
        <begin position="42"/>
        <end position="65"/>
    </location>
</feature>
<dbReference type="EMBL" id="DXES01000121">
    <property type="protein sequence ID" value="HIX65669.1"/>
    <property type="molecule type" value="Genomic_DNA"/>
</dbReference>
<feature type="transmembrane region" description="Helical" evidence="6">
    <location>
        <begin position="223"/>
        <end position="240"/>
    </location>
</feature>
<comment type="caution">
    <text evidence="7">The sequence shown here is derived from an EMBL/GenBank/DDBJ whole genome shotgun (WGS) entry which is preliminary data.</text>
</comment>
<dbReference type="PANTHER" id="PTHR30250:SF21">
    <property type="entry name" value="LIPID II FLIPPASE MURJ"/>
    <property type="match status" value="1"/>
</dbReference>
<dbReference type="InterPro" id="IPR050833">
    <property type="entry name" value="Poly_Biosynth_Transport"/>
</dbReference>
<reference evidence="7" key="2">
    <citation type="submission" date="2021-04" db="EMBL/GenBank/DDBJ databases">
        <authorList>
            <person name="Gilroy R."/>
        </authorList>
    </citation>
    <scope>NUCLEOTIDE SEQUENCE</scope>
    <source>
        <strain evidence="7">CHK188-5543</strain>
    </source>
</reference>
<accession>A0A9D2B820</accession>
<feature type="transmembrane region" description="Helical" evidence="6">
    <location>
        <begin position="316"/>
        <end position="334"/>
    </location>
</feature>
<dbReference type="Pfam" id="PF01943">
    <property type="entry name" value="Polysacc_synt"/>
    <property type="match status" value="1"/>
</dbReference>
<sequence>MKKVQRFVMNALILTGTSLLMNGVGVWFNLYIAKKIGSQGMGVFQLIMSVYGLAVTFATSGINLASTRLVAEELGKNSGNIRPAMARCLGYGCFFGAAAGAVLFYSAPWIGLAVLGSGATVRPLRVMALSMPFLSMSCALGGYFNAVGRVAKSAAASVLEQFLKVTLSMAALTLLMPPGLEYACLAITGSGVVAEGISWLAAFLFYRADSRRYRRPASQGRRLLARMLGIALPVAASSYLRTGLTTVKNLLVPIRLQAGGLSAGASLSMFGTVHGLALPVILFPAAFLNSFSNLSIPEIARRHSQGQPIGHLMERLISFNLLCSLGVCGVLFSFPRQIAAFLSPNPDLAVYIRLLAPVVPVMYLDTAVDCMLKGLDEQVAVMRYNVLDAAGSMLCVYCLLPVWGIKGYLLVIVCSEVFNFSLSLSRLASVSRFPFDLYEKLLKPLCCIGISALSVKLLLRAGVLPSLPGLAGAALPVLLSAAGYLALLRLSGYSGRPVGGPCAKDTCPHP</sequence>
<evidence type="ECO:0000256" key="3">
    <source>
        <dbReference type="ARBA" id="ARBA00022692"/>
    </source>
</evidence>
<evidence type="ECO:0000256" key="2">
    <source>
        <dbReference type="ARBA" id="ARBA00022475"/>
    </source>
</evidence>
<keyword evidence="4 6" id="KW-1133">Transmembrane helix</keyword>
<evidence type="ECO:0000256" key="6">
    <source>
        <dbReference type="SAM" id="Phobius"/>
    </source>
</evidence>
<feature type="transmembrane region" description="Helical" evidence="6">
    <location>
        <begin position="276"/>
        <end position="296"/>
    </location>
</feature>
<feature type="transmembrane region" description="Helical" evidence="6">
    <location>
        <begin position="7"/>
        <end position="30"/>
    </location>
</feature>